<dbReference type="OrthoDB" id="7392499at2759"/>
<accession>A0A3N4IXY4</accession>
<reference evidence="1 2" key="1">
    <citation type="journal article" date="2018" name="Nat. Ecol. Evol.">
        <title>Pezizomycetes genomes reveal the molecular basis of ectomycorrhizal truffle lifestyle.</title>
        <authorList>
            <person name="Murat C."/>
            <person name="Payen T."/>
            <person name="Noel B."/>
            <person name="Kuo A."/>
            <person name="Morin E."/>
            <person name="Chen J."/>
            <person name="Kohler A."/>
            <person name="Krizsan K."/>
            <person name="Balestrini R."/>
            <person name="Da Silva C."/>
            <person name="Montanini B."/>
            <person name="Hainaut M."/>
            <person name="Levati E."/>
            <person name="Barry K.W."/>
            <person name="Belfiori B."/>
            <person name="Cichocki N."/>
            <person name="Clum A."/>
            <person name="Dockter R.B."/>
            <person name="Fauchery L."/>
            <person name="Guy J."/>
            <person name="Iotti M."/>
            <person name="Le Tacon F."/>
            <person name="Lindquist E.A."/>
            <person name="Lipzen A."/>
            <person name="Malagnac F."/>
            <person name="Mello A."/>
            <person name="Molinier V."/>
            <person name="Miyauchi S."/>
            <person name="Poulain J."/>
            <person name="Riccioni C."/>
            <person name="Rubini A."/>
            <person name="Sitrit Y."/>
            <person name="Splivallo R."/>
            <person name="Traeger S."/>
            <person name="Wang M."/>
            <person name="Zifcakova L."/>
            <person name="Wipf D."/>
            <person name="Zambonelli A."/>
            <person name="Paolocci F."/>
            <person name="Nowrousian M."/>
            <person name="Ottonello S."/>
            <person name="Baldrian P."/>
            <person name="Spatafora J.W."/>
            <person name="Henrissat B."/>
            <person name="Nagy L.G."/>
            <person name="Aury J.M."/>
            <person name="Wincker P."/>
            <person name="Grigoriev I.V."/>
            <person name="Bonfante P."/>
            <person name="Martin F.M."/>
        </authorList>
    </citation>
    <scope>NUCLEOTIDE SEQUENCE [LARGE SCALE GENOMIC DNA]</scope>
    <source>
        <strain evidence="1 2">120613-1</strain>
    </source>
</reference>
<name>A0A3N4IXY4_9PEZI</name>
<gene>
    <name evidence="1" type="ORF">L873DRAFT_1715620</name>
</gene>
<sequence length="56" mass="6286">IPPKGHFFGQIPQPMHSCSEIKAILDSGVTSIHSFPVLTTGHDFLHSCRHFYSSEY</sequence>
<proteinExistence type="predicted"/>
<protein>
    <submittedName>
        <fullName evidence="1">Uncharacterized protein</fullName>
    </submittedName>
</protein>
<keyword evidence="2" id="KW-1185">Reference proteome</keyword>
<evidence type="ECO:0000313" key="1">
    <source>
        <dbReference type="EMBL" id="RPA91042.1"/>
    </source>
</evidence>
<evidence type="ECO:0000313" key="2">
    <source>
        <dbReference type="Proteomes" id="UP000276215"/>
    </source>
</evidence>
<dbReference type="EMBL" id="ML120506">
    <property type="protein sequence ID" value="RPA91042.1"/>
    <property type="molecule type" value="Genomic_DNA"/>
</dbReference>
<dbReference type="Proteomes" id="UP000276215">
    <property type="component" value="Unassembled WGS sequence"/>
</dbReference>
<dbReference type="AlphaFoldDB" id="A0A3N4IXY4"/>
<organism evidence="1 2">
    <name type="scientific">Choiromyces venosus 120613-1</name>
    <dbReference type="NCBI Taxonomy" id="1336337"/>
    <lineage>
        <taxon>Eukaryota</taxon>
        <taxon>Fungi</taxon>
        <taxon>Dikarya</taxon>
        <taxon>Ascomycota</taxon>
        <taxon>Pezizomycotina</taxon>
        <taxon>Pezizomycetes</taxon>
        <taxon>Pezizales</taxon>
        <taxon>Tuberaceae</taxon>
        <taxon>Choiromyces</taxon>
    </lineage>
</organism>
<feature type="non-terminal residue" evidence="1">
    <location>
        <position position="1"/>
    </location>
</feature>